<keyword evidence="10 16" id="KW-1133">Transmembrane helix</keyword>
<dbReference type="Pfam" id="PF02709">
    <property type="entry name" value="Glyco_transf_7C"/>
    <property type="match status" value="1"/>
</dbReference>
<protein>
    <recommendedName>
        <fullName evidence="13">UNC93-like protein MFSD11</fullName>
    </recommendedName>
    <alternativeName>
        <fullName evidence="14">Major facilitator superfamily domain-containing protein 11</fullName>
    </alternativeName>
</protein>
<evidence type="ECO:0000256" key="7">
    <source>
        <dbReference type="ARBA" id="ARBA00022679"/>
    </source>
</evidence>
<evidence type="ECO:0000256" key="4">
    <source>
        <dbReference type="ARBA" id="ARBA00005735"/>
    </source>
</evidence>
<dbReference type="PANTHER" id="PTHR23294:SF0">
    <property type="entry name" value="UNC93-LIKE PROTEIN MFSD11"/>
    <property type="match status" value="1"/>
</dbReference>
<feature type="transmembrane region" description="Helical" evidence="16">
    <location>
        <begin position="7"/>
        <end position="27"/>
    </location>
</feature>
<keyword evidence="20" id="KW-1185">Reference proteome</keyword>
<evidence type="ECO:0000256" key="5">
    <source>
        <dbReference type="ARBA" id="ARBA00009172"/>
    </source>
</evidence>
<evidence type="ECO:0000256" key="8">
    <source>
        <dbReference type="ARBA" id="ARBA00022692"/>
    </source>
</evidence>
<dbReference type="SUPFAM" id="SSF53448">
    <property type="entry name" value="Nucleotide-diphospho-sugar transferases"/>
    <property type="match status" value="1"/>
</dbReference>
<feature type="transmembrane region" description="Helical" evidence="16">
    <location>
        <begin position="809"/>
        <end position="826"/>
    </location>
</feature>
<evidence type="ECO:0000256" key="14">
    <source>
        <dbReference type="ARBA" id="ARBA00041910"/>
    </source>
</evidence>
<dbReference type="SUPFAM" id="SSF103473">
    <property type="entry name" value="MFS general substrate transporter"/>
    <property type="match status" value="2"/>
</dbReference>
<dbReference type="GO" id="GO:0016020">
    <property type="term" value="C:membrane"/>
    <property type="evidence" value="ECO:0007669"/>
    <property type="project" value="UniProtKB-SubCell"/>
</dbReference>
<evidence type="ECO:0000256" key="10">
    <source>
        <dbReference type="ARBA" id="ARBA00022989"/>
    </source>
</evidence>
<evidence type="ECO:0000256" key="9">
    <source>
        <dbReference type="ARBA" id="ARBA00022968"/>
    </source>
</evidence>
<feature type="transmembrane region" description="Helical" evidence="16">
    <location>
        <begin position="773"/>
        <end position="797"/>
    </location>
</feature>
<feature type="transmembrane region" description="Helical" evidence="16">
    <location>
        <begin position="102"/>
        <end position="126"/>
    </location>
</feature>
<keyword evidence="11 16" id="KW-0472">Membrane</keyword>
<organism evidence="19">
    <name type="scientific">Notodromas monacha</name>
    <dbReference type="NCBI Taxonomy" id="399045"/>
    <lineage>
        <taxon>Eukaryota</taxon>
        <taxon>Metazoa</taxon>
        <taxon>Ecdysozoa</taxon>
        <taxon>Arthropoda</taxon>
        <taxon>Crustacea</taxon>
        <taxon>Oligostraca</taxon>
        <taxon>Ostracoda</taxon>
        <taxon>Podocopa</taxon>
        <taxon>Podocopida</taxon>
        <taxon>Cypridocopina</taxon>
        <taxon>Cypridoidea</taxon>
        <taxon>Cyprididae</taxon>
        <taxon>Notodromas</taxon>
    </lineage>
</organism>
<keyword evidence="9" id="KW-0735">Signal-anchor</keyword>
<dbReference type="Gene3D" id="3.90.550.10">
    <property type="entry name" value="Spore Coat Polysaccharide Biosynthesis Protein SpsA, Chain A"/>
    <property type="match status" value="1"/>
</dbReference>
<dbReference type="InterPro" id="IPR003859">
    <property type="entry name" value="Galactosyl_T"/>
</dbReference>
<dbReference type="InterPro" id="IPR036259">
    <property type="entry name" value="MFS_trans_sf"/>
</dbReference>
<evidence type="ECO:0000259" key="18">
    <source>
        <dbReference type="Pfam" id="PF13733"/>
    </source>
</evidence>
<dbReference type="Pfam" id="PF13733">
    <property type="entry name" value="Glyco_transf_7N"/>
    <property type="match status" value="1"/>
</dbReference>
<feature type="domain" description="Galactosyltransferase C-terminal" evidence="17">
    <location>
        <begin position="992"/>
        <end position="1068"/>
    </location>
</feature>
<proteinExistence type="inferred from homology"/>
<reference evidence="19" key="1">
    <citation type="submission" date="2020-11" db="EMBL/GenBank/DDBJ databases">
        <authorList>
            <person name="Tran Van P."/>
        </authorList>
    </citation>
    <scope>NUCLEOTIDE SEQUENCE</scope>
</reference>
<feature type="transmembrane region" description="Helical" evidence="16">
    <location>
        <begin position="47"/>
        <end position="66"/>
    </location>
</feature>
<feature type="transmembrane region" description="Helical" evidence="16">
    <location>
        <begin position="552"/>
        <end position="570"/>
    </location>
</feature>
<dbReference type="InterPro" id="IPR010291">
    <property type="entry name" value="Ion_channel_UNC-93"/>
</dbReference>
<dbReference type="CDD" id="cd00899">
    <property type="entry name" value="b4GalT"/>
    <property type="match status" value="1"/>
</dbReference>
<dbReference type="InterPro" id="IPR027995">
    <property type="entry name" value="Galactosyl_T_N"/>
</dbReference>
<feature type="compositionally biased region" description="Basic and acidic residues" evidence="15">
    <location>
        <begin position="608"/>
        <end position="633"/>
    </location>
</feature>
<evidence type="ECO:0000256" key="12">
    <source>
        <dbReference type="ARBA" id="ARBA00023180"/>
    </source>
</evidence>
<feature type="transmembrane region" description="Helical" evidence="16">
    <location>
        <begin position="862"/>
        <end position="882"/>
    </location>
</feature>
<dbReference type="InterPro" id="IPR027791">
    <property type="entry name" value="Galactosyl_T_C"/>
</dbReference>
<feature type="transmembrane region" description="Helical" evidence="16">
    <location>
        <begin position="643"/>
        <end position="671"/>
    </location>
</feature>
<dbReference type="Gene3D" id="1.20.1250.20">
    <property type="entry name" value="MFS general substrate transporter like domains"/>
    <property type="match status" value="2"/>
</dbReference>
<name>A0A7R9BV41_9CRUS</name>
<dbReference type="GO" id="GO:0005975">
    <property type="term" value="P:carbohydrate metabolic process"/>
    <property type="evidence" value="ECO:0007669"/>
    <property type="project" value="InterPro"/>
</dbReference>
<evidence type="ECO:0000256" key="2">
    <source>
        <dbReference type="ARBA" id="ARBA00004606"/>
    </source>
</evidence>
<evidence type="ECO:0000313" key="20">
    <source>
        <dbReference type="Proteomes" id="UP000678499"/>
    </source>
</evidence>
<dbReference type="GO" id="GO:0016757">
    <property type="term" value="F:glycosyltransferase activity"/>
    <property type="evidence" value="ECO:0007669"/>
    <property type="project" value="UniProtKB-KW"/>
</dbReference>
<evidence type="ECO:0000259" key="17">
    <source>
        <dbReference type="Pfam" id="PF02709"/>
    </source>
</evidence>
<comment type="similarity">
    <text evidence="4">Belongs to the glycosyltransferase 7 family.</text>
</comment>
<evidence type="ECO:0000256" key="1">
    <source>
        <dbReference type="ARBA" id="ARBA00004141"/>
    </source>
</evidence>
<feature type="transmembrane region" description="Helical" evidence="16">
    <location>
        <begin position="78"/>
        <end position="96"/>
    </location>
</feature>
<evidence type="ECO:0000256" key="11">
    <source>
        <dbReference type="ARBA" id="ARBA00023136"/>
    </source>
</evidence>
<accession>A0A7R9BV41</accession>
<feature type="compositionally biased region" description="Polar residues" evidence="15">
    <location>
        <begin position="198"/>
        <end position="208"/>
    </location>
</feature>
<comment type="subcellular location">
    <subcellularLocation>
        <location evidence="1">Membrane</location>
        <topology evidence="1">Multi-pass membrane protein</topology>
    </subcellularLocation>
    <subcellularLocation>
        <location evidence="2">Membrane</location>
        <topology evidence="2">Single-pass type II membrane protein</topology>
    </subcellularLocation>
</comment>
<dbReference type="EMBL" id="CAJPEX010003172">
    <property type="protein sequence ID" value="CAG0921942.1"/>
    <property type="molecule type" value="Genomic_DNA"/>
</dbReference>
<dbReference type="OrthoDB" id="6020664at2759"/>
<dbReference type="InterPro" id="IPR051617">
    <property type="entry name" value="UNC-93-like_regulator"/>
</dbReference>
<feature type="domain" description="Galactosyltransferase N-terminal" evidence="18">
    <location>
        <begin position="885"/>
        <end position="985"/>
    </location>
</feature>
<feature type="transmembrane region" description="Helical" evidence="16">
    <location>
        <begin position="691"/>
        <end position="714"/>
    </location>
</feature>
<dbReference type="PRINTS" id="PR02050">
    <property type="entry name" value="B14GALTRFASE"/>
</dbReference>
<feature type="region of interest" description="Disordered" evidence="15">
    <location>
        <begin position="197"/>
        <end position="216"/>
    </location>
</feature>
<comment type="pathway">
    <text evidence="3">Protein modification; protein glycosylation.</text>
</comment>
<evidence type="ECO:0000256" key="6">
    <source>
        <dbReference type="ARBA" id="ARBA00022676"/>
    </source>
</evidence>
<feature type="compositionally biased region" description="Basic and acidic residues" evidence="15">
    <location>
        <begin position="251"/>
        <end position="260"/>
    </location>
</feature>
<comment type="similarity">
    <text evidence="5">Belongs to the unc-93 family.</text>
</comment>
<evidence type="ECO:0000313" key="19">
    <source>
        <dbReference type="EMBL" id="CAD7281790.1"/>
    </source>
</evidence>
<gene>
    <name evidence="19" type="ORF">NMOB1V02_LOCUS9426</name>
</gene>
<evidence type="ECO:0000256" key="16">
    <source>
        <dbReference type="SAM" id="Phobius"/>
    </source>
</evidence>
<dbReference type="Proteomes" id="UP000678499">
    <property type="component" value="Unassembled WGS sequence"/>
</dbReference>
<evidence type="ECO:0000256" key="13">
    <source>
        <dbReference type="ARBA" id="ARBA00040302"/>
    </source>
</evidence>
<dbReference type="InterPro" id="IPR029044">
    <property type="entry name" value="Nucleotide-diphossugar_trans"/>
</dbReference>
<evidence type="ECO:0000256" key="15">
    <source>
        <dbReference type="SAM" id="MobiDB-lite"/>
    </source>
</evidence>
<dbReference type="EMBL" id="OA885209">
    <property type="protein sequence ID" value="CAD7281790.1"/>
    <property type="molecule type" value="Genomic_DNA"/>
</dbReference>
<dbReference type="AlphaFoldDB" id="A0A7R9BV41"/>
<feature type="region of interest" description="Disordered" evidence="15">
    <location>
        <begin position="579"/>
        <end position="633"/>
    </location>
</feature>
<dbReference type="UniPathway" id="UPA00378"/>
<dbReference type="PANTHER" id="PTHR23294">
    <property type="entry name" value="ET TRANSLATION PRODUCT-RELATED"/>
    <property type="match status" value="1"/>
</dbReference>
<keyword evidence="8 16" id="KW-0812">Transmembrane</keyword>
<feature type="transmembrane region" description="Helical" evidence="16">
    <location>
        <begin position="734"/>
        <end position="753"/>
    </location>
</feature>
<keyword evidence="12" id="KW-0325">Glycoprotein</keyword>
<evidence type="ECO:0000256" key="3">
    <source>
        <dbReference type="ARBA" id="ARBA00004922"/>
    </source>
</evidence>
<feature type="region of interest" description="Disordered" evidence="15">
    <location>
        <begin position="227"/>
        <end position="266"/>
    </location>
</feature>
<dbReference type="Pfam" id="PF05978">
    <property type="entry name" value="UNC-93"/>
    <property type="match status" value="2"/>
</dbReference>
<keyword evidence="7" id="KW-0808">Transferase</keyword>
<keyword evidence="6" id="KW-0328">Glycosyltransferase</keyword>
<sequence length="1168" mass="130254">MRTDRKTLNIFMLGFAFMFLFTAFQTAKLIEKTVLASVKAESKDFGGDAYVSLGIVYAFFAVSNWLAPSVVSIVTPKWTMVIGAVPYLVFVGSFLYPNAWLLYISSAVLGMGAALLWTGQGSFLTLNSDEETRIRNSGIFWAMNDEKSLKEKMKRPVLPSSRFVAIWVLINAPSSHKPQSEKSSWYPLPVSWKGYRQESPSPALQENAGSDEDYEAGNDIAPLVDDQSTNIPADHGSLDNHSIDLNAALEPSRKRQRTEDTAEDGSEFAELEVDLLPKSKGPTLCDSVRRHQELFFTEPFISTALAPTFLEDLEKSFLQPINSLVGIVPRTNAPIYKNLPIYHQQLDANYQKAQKAIAITHRALVQFLGEIKADPEQRKKISTIIKLNSTAYLTVADHRRKAIMRGLIQQHPPMAASLKAGQFTCQVYGEKLVDLSDKALLETVTNATVQEATLRSAIRAAKGFNNKPNARGGIRNNFTPRGRWLTESQSSVALDWDMLALAKVGSEMHLGLGVRWDVERNLLPKALLFGNTLVTFQFRGATVIEKGIRTRVFLILLGIETVGFILLCLLRQPLAIPEQAPGPEETKPESDEGIPEEQQGNTEEGETNPERRSEIDERIPENKPEKEKGEIETSRKRGALSAFFSAVSLLGSVKMLLLCTTFAYTGIHLTFYGGVYSAAIGFTEKFGSDRYFYVGVSGILIGCGQISGSLLSLLMRKLGGGGGEGSPEFGRTPIVICAAACHLCAFVLIFINIPNRAVFETTSDEALIESRIWLALLCSFMLGIGDTTYLTQLYATVSTLFAEKSAESFAVAVFFQAVCAATAFFYSSYVPLRGQLAVLGTMCIVGTTAYSRFSSLRTRQLIVVTVFCAAFFYVILKIVLALDDIANAGSSHPEIATPRLPKHLLCILIPFRDRFTQLTVFVPHMNKFLRAQKIQHRFVVINQIDNFRFNRAFLLNVGFREAPPSCTYFALHDVDLLPLNPDLSYGFPEHGPFHVASPEYHPKYDYPTFTGGILLLKRDHYAGVNGMSNRYWGWGLEDDEFRARLVEAGLVIGKTEGLKTHRNDTFRHIHTGARDYGTCFNQYEVTRKRDRQTGLNTTKYEVHSRPEVTIDGIPVAVLNILLKCNKTETPWCECDKEHYRLKHPRIEDPDRKDVIVPLLPRKKQKTGL</sequence>